<protein>
    <submittedName>
        <fullName evidence="2">Uncharacterized protein</fullName>
    </submittedName>
</protein>
<dbReference type="EnsemblMetazoa" id="AMEM006728-RA">
    <property type="protein sequence ID" value="AMEM006728-PA"/>
    <property type="gene ID" value="AMEM006728"/>
</dbReference>
<name>A0A182V0C0_ANOME</name>
<dbReference type="VEuPathDB" id="VectorBase:AMEM006728"/>
<evidence type="ECO:0000313" key="3">
    <source>
        <dbReference type="Proteomes" id="UP000075903"/>
    </source>
</evidence>
<organism evidence="2 3">
    <name type="scientific">Anopheles merus</name>
    <name type="common">Mosquito</name>
    <dbReference type="NCBI Taxonomy" id="30066"/>
    <lineage>
        <taxon>Eukaryota</taxon>
        <taxon>Metazoa</taxon>
        <taxon>Ecdysozoa</taxon>
        <taxon>Arthropoda</taxon>
        <taxon>Hexapoda</taxon>
        <taxon>Insecta</taxon>
        <taxon>Pterygota</taxon>
        <taxon>Neoptera</taxon>
        <taxon>Endopterygota</taxon>
        <taxon>Diptera</taxon>
        <taxon>Nematocera</taxon>
        <taxon>Culicoidea</taxon>
        <taxon>Culicidae</taxon>
        <taxon>Anophelinae</taxon>
        <taxon>Anopheles</taxon>
    </lineage>
</organism>
<accession>A0A182V0C0</accession>
<reference evidence="2" key="1">
    <citation type="submission" date="2020-05" db="UniProtKB">
        <authorList>
            <consortium name="EnsemblMetazoa"/>
        </authorList>
    </citation>
    <scope>IDENTIFICATION</scope>
    <source>
        <strain evidence="2">MAF</strain>
    </source>
</reference>
<dbReference type="Proteomes" id="UP000075903">
    <property type="component" value="Unassembled WGS sequence"/>
</dbReference>
<evidence type="ECO:0000256" key="1">
    <source>
        <dbReference type="SAM" id="MobiDB-lite"/>
    </source>
</evidence>
<proteinExistence type="predicted"/>
<keyword evidence="3" id="KW-1185">Reference proteome</keyword>
<sequence length="139" mass="15263">MQWPKRGPAQATVSNSRSDPIPRAAHTGRLLQACCIDPPDAVWAPLDDTLWWPYGGRIDPLPSTLPEPPPCSEWNEPWQELSSALPLPLPPDDLVGAEDATMFAAAAAGTPRPDEPEPPCAGELLRLWFEWSWCSWQAG</sequence>
<dbReference type="AlphaFoldDB" id="A0A182V0C0"/>
<feature type="region of interest" description="Disordered" evidence="1">
    <location>
        <begin position="1"/>
        <end position="23"/>
    </location>
</feature>
<evidence type="ECO:0000313" key="2">
    <source>
        <dbReference type="EnsemblMetazoa" id="AMEM006728-PA"/>
    </source>
</evidence>